<protein>
    <submittedName>
        <fullName evidence="3">SUF system NifU family Fe-S cluster assembly protein</fullName>
    </submittedName>
</protein>
<dbReference type="SUPFAM" id="SSF82649">
    <property type="entry name" value="SufE/NifU"/>
    <property type="match status" value="1"/>
</dbReference>
<dbReference type="GO" id="GO:0051536">
    <property type="term" value="F:iron-sulfur cluster binding"/>
    <property type="evidence" value="ECO:0007669"/>
    <property type="project" value="InterPro"/>
</dbReference>
<dbReference type="EMBL" id="MYFO01000001">
    <property type="protein sequence ID" value="TFE91807.1"/>
    <property type="molecule type" value="Genomic_DNA"/>
</dbReference>
<organism evidence="3 4">
    <name type="scientific">Paenibacillus athensensis</name>
    <dbReference type="NCBI Taxonomy" id="1967502"/>
    <lineage>
        <taxon>Bacteria</taxon>
        <taxon>Bacillati</taxon>
        <taxon>Bacillota</taxon>
        <taxon>Bacilli</taxon>
        <taxon>Bacillales</taxon>
        <taxon>Paenibacillaceae</taxon>
        <taxon>Paenibacillus</taxon>
    </lineage>
</organism>
<dbReference type="FunFam" id="3.90.1010.10:FF:000002">
    <property type="entry name" value="Iron-sulfur cluster assembly scaffold protein NifU"/>
    <property type="match status" value="1"/>
</dbReference>
<comment type="caution">
    <text evidence="3">The sequence shown here is derived from an EMBL/GenBank/DDBJ whole genome shotgun (WGS) entry which is preliminary data.</text>
</comment>
<dbReference type="NCBIfam" id="TIGR01994">
    <property type="entry name" value="SUF_scaf_2"/>
    <property type="match status" value="1"/>
</dbReference>
<dbReference type="OrthoDB" id="9804157at2"/>
<dbReference type="GO" id="GO:0016226">
    <property type="term" value="P:iron-sulfur cluster assembly"/>
    <property type="evidence" value="ECO:0007669"/>
    <property type="project" value="InterPro"/>
</dbReference>
<proteinExistence type="inferred from homology"/>
<dbReference type="Pfam" id="PF01592">
    <property type="entry name" value="NifU_N"/>
    <property type="match status" value="1"/>
</dbReference>
<accession>A0A4Y8QA90</accession>
<dbReference type="InterPro" id="IPR002871">
    <property type="entry name" value="NIF_FeS_clus_asmbl_NifU_N"/>
</dbReference>
<keyword evidence="4" id="KW-1185">Reference proteome</keyword>
<name>A0A4Y8QA90_9BACL</name>
<sequence>MLDELYRKMVMDHYRNPRNKGKLPEGTVRLAYKNPTCGDVMVLYLDVGEDRIHDIRFEGEGCSISMASCSMMTELVKGKSLTEVQVLITQFTKMIKDGNPEDIDLLEDAASLSGVHALRARHNCALMGWQALQKALQIQ</sequence>
<dbReference type="Proteomes" id="UP000298246">
    <property type="component" value="Unassembled WGS sequence"/>
</dbReference>
<dbReference type="RefSeq" id="WP_134748677.1">
    <property type="nucleotide sequence ID" value="NZ_MYFO02000001.1"/>
</dbReference>
<feature type="domain" description="NIF system FeS cluster assembly NifU N-terminal" evidence="2">
    <location>
        <begin position="6"/>
        <end position="123"/>
    </location>
</feature>
<dbReference type="AlphaFoldDB" id="A0A4Y8QA90"/>
<evidence type="ECO:0000256" key="1">
    <source>
        <dbReference type="ARBA" id="ARBA00006420"/>
    </source>
</evidence>
<dbReference type="Gene3D" id="3.90.1010.10">
    <property type="match status" value="1"/>
</dbReference>
<evidence type="ECO:0000259" key="2">
    <source>
        <dbReference type="Pfam" id="PF01592"/>
    </source>
</evidence>
<evidence type="ECO:0000313" key="4">
    <source>
        <dbReference type="Proteomes" id="UP000298246"/>
    </source>
</evidence>
<evidence type="ECO:0000313" key="3">
    <source>
        <dbReference type="EMBL" id="TFE91807.1"/>
    </source>
</evidence>
<reference evidence="3 4" key="1">
    <citation type="submission" date="2017-03" db="EMBL/GenBank/DDBJ databases">
        <title>Isolation of Levoglucosan Utilizing Bacteria.</title>
        <authorList>
            <person name="Arya A.S."/>
        </authorList>
    </citation>
    <scope>NUCLEOTIDE SEQUENCE [LARGE SCALE GENOMIC DNA]</scope>
    <source>
        <strain evidence="3 4">MEC069</strain>
    </source>
</reference>
<comment type="similarity">
    <text evidence="1">Belongs to the NifU family.</text>
</comment>
<gene>
    <name evidence="3" type="ORF">B5M42_00780</name>
</gene>
<dbReference type="PANTHER" id="PTHR10093">
    <property type="entry name" value="IRON-SULFUR CLUSTER ASSEMBLY ENZYME NIFU HOMOLOG"/>
    <property type="match status" value="1"/>
</dbReference>
<dbReference type="CDD" id="cd06664">
    <property type="entry name" value="IscU_like"/>
    <property type="match status" value="1"/>
</dbReference>
<dbReference type="GO" id="GO:0005506">
    <property type="term" value="F:iron ion binding"/>
    <property type="evidence" value="ECO:0007669"/>
    <property type="project" value="InterPro"/>
</dbReference>